<gene>
    <name evidence="2" type="ORF">ID616_18380</name>
</gene>
<dbReference type="Pfam" id="PF20249">
    <property type="entry name" value="VasX_N"/>
    <property type="match status" value="1"/>
</dbReference>
<proteinExistence type="predicted"/>
<dbReference type="InterPro" id="IPR046864">
    <property type="entry name" value="VasX_N"/>
</dbReference>
<dbReference type="Proteomes" id="UP000516786">
    <property type="component" value="Chromosome"/>
</dbReference>
<sequence length="1238" mass="136572">MRGRFLTISQRIAIAAAEAGLPHDQCMSCERQGLPMLPLRRALVPDTRQECITTVAGSQHISGKMGLRTLRMGYLYVLLDQQVWHAYEVSEQGHLRRFNPYEPSEGLPASLPEKCVNENHDIPSAFLNIDTDRYGTAWLAFSSDAWPVSVLNAYKKGQAPVHRFEGIDLTQARNNPELLGIAMTPDNLQVDKDVFEYAQHGCSPFDSAHGFHTRKLRRFALKGYLVNAMNRHTLENGVLAVVLDDTVGLIQEFNHQRLTWVVKRQLWREDPMRAYQLQTSQILQAIRATQREWAAQKVPSLEPMAGRGPFVPVDPTVERLRMVEQAMKDSDDKLEQRYHEPQRAAFQAEYDQQEAEFQRFIDKDARAYAALFDTPMFKVAEQYDYDGDHRESGVAYAKTMALCLGGSITEAVASDVSPAAGTSETLWQKWLQDPDSPPYRALLMRDRALLAGLLPSFSDVTNWNDSDKLYGMLSKIIASDDAGLRMRNTLKQAIAETQGALNAASQRLSPNLPPGIQTAVRHLNSATQFLYNGVHLIELEVKMKLGEYYALHRESGVAYAKTMALCLGGSITEAVASDVSPAAGTSETLWQKWLQDPDSPPYRALLMRDRALLAGLLPSFSDVTNWNDSDKLYGMLSKIIASDDAGLRMRNTLKQAIAETQGALNAASQRLSPNLPPGIQTAVRHLNSATQFLYNGVHLIELEVKMKLGEYYALQSAHLRELQHKANASIAEARDRMHRNIADIDIHSTKAWNKVRPIIQHGLMSLAVLDPRFTNTMIRVSVWVEGTAADVHGRLFEEANMKVTQASSLAQRTLVEVSVAAGTLESNARKVLQGMRITSQQAAQLVRTAFRGLRGVAGSWEVLLAIGGLYLQSDSLARNQEKAEVEIGSKAHEAKLALQGSLLGILGGQIELIGLITRSGAGNIHRPWAKGAAVTGQAIIKIGAVLSTVAGVFDTAQAILARQRTLATGDSTAARQYRIAVSAYGLGTVAFAFAVFRPLVFGPLGLAVTLTLVAYEFSKRAENNESTALERWARRCYFGLANETPSIHWNAPEFSDIAFAELNAATLGVQARLNFESSMATDPTLPRIGGLVSLNTVQQLKFLVALPKFNKAKSAYRWKLIAHRVGDGAFPDYVGGESIASGDYFSHPIRPLSPSSSFSKFTPPRHPDYVSDFSTDEYQRPYPGEDGGVFQLEISGVVPLAPTIGSHSLSAATLLVMYWPDRNLPDAYIEVCSRGMNE</sequence>
<organism evidence="2 3">
    <name type="scientific">Pseudomonas putida</name>
    <name type="common">Arthrobacter siderocapsulatus</name>
    <dbReference type="NCBI Taxonomy" id="303"/>
    <lineage>
        <taxon>Bacteria</taxon>
        <taxon>Pseudomonadati</taxon>
        <taxon>Pseudomonadota</taxon>
        <taxon>Gammaproteobacteria</taxon>
        <taxon>Pseudomonadales</taxon>
        <taxon>Pseudomonadaceae</taxon>
        <taxon>Pseudomonas</taxon>
    </lineage>
</organism>
<name>A0ABD7B999_PSEPU</name>
<reference evidence="2 3" key="1">
    <citation type="submission" date="2020-09" db="EMBL/GenBank/DDBJ databases">
        <title>Co-existence of a novel multidrug-resistance efflux pump with carbapenem resistance gene blaVIM-2 in one megaplasmid in Pseudomonas putida.</title>
        <authorList>
            <person name="Peng K."/>
            <person name="Li R."/>
        </authorList>
    </citation>
    <scope>NUCLEOTIDE SEQUENCE [LARGE SCALE GENOMIC DNA]</scope>
    <source>
        <strain evidence="2 3">ZXPA-20</strain>
    </source>
</reference>
<protein>
    <recommendedName>
        <fullName evidence="1">Toxin VasX N-terminal region domain-containing protein</fullName>
    </recommendedName>
</protein>
<evidence type="ECO:0000259" key="1">
    <source>
        <dbReference type="Pfam" id="PF20249"/>
    </source>
</evidence>
<accession>A0ABD7B999</accession>
<dbReference type="CDD" id="cd20707">
    <property type="entry name" value="MIX_III"/>
    <property type="match status" value="1"/>
</dbReference>
<dbReference type="NCBIfam" id="NF041559">
    <property type="entry name" value="BTH_I2691_fam"/>
    <property type="match status" value="2"/>
</dbReference>
<evidence type="ECO:0000313" key="3">
    <source>
        <dbReference type="Proteomes" id="UP000516786"/>
    </source>
</evidence>
<feature type="domain" description="Toxin VasX N-terminal region" evidence="1">
    <location>
        <begin position="26"/>
        <end position="173"/>
    </location>
</feature>
<dbReference type="AlphaFoldDB" id="A0ABD7B999"/>
<dbReference type="InterPro" id="IPR048126">
    <property type="entry name" value="Toxin_VasX"/>
</dbReference>
<dbReference type="EMBL" id="CP061723">
    <property type="protein sequence ID" value="QOC96067.1"/>
    <property type="molecule type" value="Genomic_DNA"/>
</dbReference>
<evidence type="ECO:0000313" key="2">
    <source>
        <dbReference type="EMBL" id="QOC96067.1"/>
    </source>
</evidence>